<feature type="compositionally biased region" description="Basic and acidic residues" evidence="1">
    <location>
        <begin position="86"/>
        <end position="101"/>
    </location>
</feature>
<dbReference type="EMBL" id="CP002667">
    <property type="protein sequence ID" value="AEC17640.1"/>
    <property type="molecule type" value="Genomic_DNA"/>
</dbReference>
<dbReference type="HOGENOM" id="CLU_2287461_0_0_6"/>
<sequence>MTNPSSKTLLTCIVAHTAILHNGKRYDVGEEINLSEAQYKRLSHYLTVKDDSAAQKAKAEAQAKAQALAEQAKAEAETETPANAKADAETTAKTKTAKEAK</sequence>
<proteinExistence type="predicted"/>
<accession>F4HC79</accession>
<feature type="region of interest" description="Disordered" evidence="1">
    <location>
        <begin position="68"/>
        <end position="101"/>
    </location>
</feature>
<organism evidence="3 4">
    <name type="scientific">Gallibacterium anatis (strain UMN179)</name>
    <name type="common">Pasteurella anatis</name>
    <dbReference type="NCBI Taxonomy" id="1005058"/>
    <lineage>
        <taxon>Bacteria</taxon>
        <taxon>Pseudomonadati</taxon>
        <taxon>Pseudomonadota</taxon>
        <taxon>Gammaproteobacteria</taxon>
        <taxon>Pasteurellales</taxon>
        <taxon>Pasteurellaceae</taxon>
        <taxon>Gallibacterium</taxon>
    </lineage>
</organism>
<dbReference type="AlphaFoldDB" id="F4HC79"/>
<gene>
    <name evidence="3" type="ordered locus">UMN179_01623</name>
</gene>
<dbReference type="Proteomes" id="UP000006908">
    <property type="component" value="Chromosome"/>
</dbReference>
<dbReference type="STRING" id="1005058.UMN179_01623"/>
<dbReference type="RefSeq" id="WP_013746411.1">
    <property type="nucleotide sequence ID" value="NC_015460.1"/>
</dbReference>
<feature type="domain" description="DUF7210" evidence="2">
    <location>
        <begin position="13"/>
        <end position="43"/>
    </location>
</feature>
<evidence type="ECO:0000313" key="3">
    <source>
        <dbReference type="EMBL" id="AEC17640.1"/>
    </source>
</evidence>
<dbReference type="InterPro" id="IPR055634">
    <property type="entry name" value="DUF7210"/>
</dbReference>
<protein>
    <recommendedName>
        <fullName evidence="2">DUF7210 domain-containing protein</fullName>
    </recommendedName>
</protein>
<name>F4HC79_GALAU</name>
<evidence type="ECO:0000256" key="1">
    <source>
        <dbReference type="SAM" id="MobiDB-lite"/>
    </source>
</evidence>
<reference evidence="3 4" key="1">
    <citation type="journal article" date="2011" name="J. Bacteriol.">
        <title>Complete genome sequence of Gallibacterium anatis strain UMN179, isolated from a laying hen with peritonitis.</title>
        <authorList>
            <person name="Johnson T.J."/>
            <person name="Fernandez-Alarcon C."/>
            <person name="Bojesen A.M."/>
            <person name="Nolan L.K."/>
            <person name="Trampel D.W."/>
            <person name="Seemann T."/>
        </authorList>
    </citation>
    <scope>NUCLEOTIDE SEQUENCE [LARGE SCALE GENOMIC DNA]</scope>
    <source>
        <strain evidence="3 4">UMN179</strain>
    </source>
</reference>
<evidence type="ECO:0000259" key="2">
    <source>
        <dbReference type="Pfam" id="PF23843"/>
    </source>
</evidence>
<dbReference type="PATRIC" id="fig|1005058.3.peg.1616"/>
<dbReference type="KEGG" id="gan:UMN179_01623"/>
<evidence type="ECO:0000313" key="4">
    <source>
        <dbReference type="Proteomes" id="UP000006908"/>
    </source>
</evidence>
<dbReference type="Pfam" id="PF23843">
    <property type="entry name" value="DUF7210"/>
    <property type="match status" value="1"/>
</dbReference>